<dbReference type="SUPFAM" id="SSF51120">
    <property type="entry name" value="beta-Roll"/>
    <property type="match status" value="2"/>
</dbReference>
<dbReference type="PRINTS" id="PR00313">
    <property type="entry name" value="CABNDNGRPT"/>
</dbReference>
<dbReference type="PROSITE" id="PS00330">
    <property type="entry name" value="HEMOLYSIN_CALCIUM"/>
    <property type="match status" value="3"/>
</dbReference>
<feature type="compositionally biased region" description="Acidic residues" evidence="3">
    <location>
        <begin position="176"/>
        <end position="187"/>
    </location>
</feature>
<dbReference type="RefSeq" id="WP_105733241.1">
    <property type="nucleotide sequence ID" value="NZ_PVBT01000002.1"/>
</dbReference>
<dbReference type="PANTHER" id="PTHR38340:SF1">
    <property type="entry name" value="S-LAYER PROTEIN"/>
    <property type="match status" value="1"/>
</dbReference>
<gene>
    <name evidence="4" type="ORF">C5750_07390</name>
</gene>
<feature type="region of interest" description="Disordered" evidence="3">
    <location>
        <begin position="147"/>
        <end position="194"/>
    </location>
</feature>
<evidence type="ECO:0000256" key="3">
    <source>
        <dbReference type="SAM" id="MobiDB-lite"/>
    </source>
</evidence>
<dbReference type="OrthoDB" id="8335338at2"/>
<name>A0A2S9JPA9_9HYPH</name>
<proteinExistence type="predicted"/>
<dbReference type="Gene3D" id="2.150.10.10">
    <property type="entry name" value="Serralysin-like metalloprotease, C-terminal"/>
    <property type="match status" value="4"/>
</dbReference>
<dbReference type="InterPro" id="IPR018511">
    <property type="entry name" value="Hemolysin-typ_Ca-bd_CS"/>
</dbReference>
<accession>A0A2S9JPA9</accession>
<keyword evidence="5" id="KW-1185">Reference proteome</keyword>
<protein>
    <recommendedName>
        <fullName evidence="6">Calcium-binding protein</fullName>
    </recommendedName>
</protein>
<evidence type="ECO:0000256" key="2">
    <source>
        <dbReference type="ARBA" id="ARBA00022525"/>
    </source>
</evidence>
<dbReference type="AlphaFoldDB" id="A0A2S9JPA9"/>
<keyword evidence="2" id="KW-0964">Secreted</keyword>
<comment type="subcellular location">
    <subcellularLocation>
        <location evidence="1">Secreted</location>
    </subcellularLocation>
</comment>
<sequence>MLENLNKDIDADNTNWPALLVENTPSHILNPIVDVWSFETDSNARQTVTQLSGDKFVAGSADKDAIQNFDDLANGIHSHVPHPIADTSSSDSNSNIQKVITGTNGDDFLVGTAGDDTIHGLNGDDYISGGNGNDRLYGDAGDDLLDGGNGNDELHGGTGDDILTGGNGNDRLYGDAGDDLLDGGDGNDELHGGDGNDVLTGGAGNDILYGGSGDDLLAGGKGADILYGGAGIDTLDYSNSSAGVQVNLATGKVSGGDAQGDKISGFENIIGSAKADVLVGDNGKNELTGGGGADILTGGKGADTFNFFPLSHSSGLARITDFNATEGDRLSLHLPNGGGYHVSAHQVGENVLVQVTAPNVEKPFDVTLLEHVKVADLGHDWYV</sequence>
<dbReference type="GO" id="GO:0005576">
    <property type="term" value="C:extracellular region"/>
    <property type="evidence" value="ECO:0007669"/>
    <property type="project" value="UniProtKB-SubCell"/>
</dbReference>
<comment type="caution">
    <text evidence="4">The sequence shown here is derived from an EMBL/GenBank/DDBJ whole genome shotgun (WGS) entry which is preliminary data.</text>
</comment>
<evidence type="ECO:0000256" key="1">
    <source>
        <dbReference type="ARBA" id="ARBA00004613"/>
    </source>
</evidence>
<organism evidence="4 5">
    <name type="scientific">Phyllobacterium myrsinacearum</name>
    <dbReference type="NCBI Taxonomy" id="28101"/>
    <lineage>
        <taxon>Bacteria</taxon>
        <taxon>Pseudomonadati</taxon>
        <taxon>Pseudomonadota</taxon>
        <taxon>Alphaproteobacteria</taxon>
        <taxon>Hyphomicrobiales</taxon>
        <taxon>Phyllobacteriaceae</taxon>
        <taxon>Phyllobacterium</taxon>
    </lineage>
</organism>
<evidence type="ECO:0000313" key="4">
    <source>
        <dbReference type="EMBL" id="PRD55011.1"/>
    </source>
</evidence>
<dbReference type="EMBL" id="PVBT01000002">
    <property type="protein sequence ID" value="PRD55011.1"/>
    <property type="molecule type" value="Genomic_DNA"/>
</dbReference>
<dbReference type="InterPro" id="IPR050557">
    <property type="entry name" value="RTX_toxin/Mannuronan_C5-epim"/>
</dbReference>
<dbReference type="PANTHER" id="PTHR38340">
    <property type="entry name" value="S-LAYER PROTEIN"/>
    <property type="match status" value="1"/>
</dbReference>
<evidence type="ECO:0000313" key="5">
    <source>
        <dbReference type="Proteomes" id="UP000238563"/>
    </source>
</evidence>
<reference evidence="4 5" key="1">
    <citation type="submission" date="2018-02" db="EMBL/GenBank/DDBJ databases">
        <title>The draft genome of Phyllobacterium myrsinacearum DSM5892.</title>
        <authorList>
            <person name="Li L."/>
            <person name="Liu L."/>
            <person name="Zhang X."/>
            <person name="Wang T."/>
        </authorList>
    </citation>
    <scope>NUCLEOTIDE SEQUENCE [LARGE SCALE GENOMIC DNA]</scope>
    <source>
        <strain evidence="4 5">DSM 5892</strain>
    </source>
</reference>
<dbReference type="Pfam" id="PF00353">
    <property type="entry name" value="HemolysinCabind"/>
    <property type="match status" value="3"/>
</dbReference>
<dbReference type="Proteomes" id="UP000238563">
    <property type="component" value="Unassembled WGS sequence"/>
</dbReference>
<dbReference type="InterPro" id="IPR011049">
    <property type="entry name" value="Serralysin-like_metalloprot_C"/>
</dbReference>
<dbReference type="InterPro" id="IPR001343">
    <property type="entry name" value="Hemolysn_Ca-bd"/>
</dbReference>
<evidence type="ECO:0008006" key="6">
    <source>
        <dbReference type="Google" id="ProtNLM"/>
    </source>
</evidence>
<dbReference type="GO" id="GO:0005509">
    <property type="term" value="F:calcium ion binding"/>
    <property type="evidence" value="ECO:0007669"/>
    <property type="project" value="InterPro"/>
</dbReference>